<name>A0AAC9NJN7_VIRHA</name>
<dbReference type="AlphaFoldDB" id="A0AAC9NJN7"/>
<dbReference type="KEGG" id="vhl:BME96_05465"/>
<dbReference type="RefSeq" id="WP_071648535.1">
    <property type="nucleotide sequence ID" value="NZ_CP017962.1"/>
</dbReference>
<accession>A0AAC9NJN7</accession>
<sequence>MEEAVSLSTLKVLVENKIKKKTLIKVIWNEEEKITLLITPNIKINSFIYDQKEGYLFYDLEGKVIDRDIPCVLPESVMAEGKVLLNSKLQINHQPITDEDKTFLINMENDF</sequence>
<proteinExistence type="predicted"/>
<organism evidence="1 2">
    <name type="scientific">Virgibacillus halodenitrificans</name>
    <name type="common">Bacillus halodenitrificans</name>
    <dbReference type="NCBI Taxonomy" id="1482"/>
    <lineage>
        <taxon>Bacteria</taxon>
        <taxon>Bacillati</taxon>
        <taxon>Bacillota</taxon>
        <taxon>Bacilli</taxon>
        <taxon>Bacillales</taxon>
        <taxon>Bacillaceae</taxon>
        <taxon>Virgibacillus</taxon>
    </lineage>
</organism>
<evidence type="ECO:0000313" key="2">
    <source>
        <dbReference type="Proteomes" id="UP000182945"/>
    </source>
</evidence>
<dbReference type="Proteomes" id="UP000182945">
    <property type="component" value="Chromosome"/>
</dbReference>
<protein>
    <submittedName>
        <fullName evidence="1">Uncharacterized protein</fullName>
    </submittedName>
</protein>
<reference evidence="1 2" key="1">
    <citation type="submission" date="2016-11" db="EMBL/GenBank/DDBJ databases">
        <title>Complete genome sequencing of Virgibacillus halodenitrificans PDB-F2.</title>
        <authorList>
            <person name="Sun Z."/>
            <person name="Zhou Y."/>
            <person name="Li H."/>
        </authorList>
    </citation>
    <scope>NUCLEOTIDE SEQUENCE [LARGE SCALE GENOMIC DNA]</scope>
    <source>
        <strain evidence="1 2">PDB-F2</strain>
    </source>
</reference>
<evidence type="ECO:0000313" key="1">
    <source>
        <dbReference type="EMBL" id="APC47647.1"/>
    </source>
</evidence>
<dbReference type="EMBL" id="CP017962">
    <property type="protein sequence ID" value="APC47647.1"/>
    <property type="molecule type" value="Genomic_DNA"/>
</dbReference>
<dbReference type="GeneID" id="71513833"/>
<gene>
    <name evidence="1" type="ORF">BME96_05465</name>
</gene>